<feature type="domain" description="Carbamoyltransferase C-terminal" evidence="3">
    <location>
        <begin position="355"/>
        <end position="518"/>
    </location>
</feature>
<proteinExistence type="inferred from homology"/>
<dbReference type="RefSeq" id="WP_131762765.1">
    <property type="nucleotide sequence ID" value="NZ_CAACUY010000256.1"/>
</dbReference>
<evidence type="ECO:0000259" key="2">
    <source>
        <dbReference type="Pfam" id="PF02543"/>
    </source>
</evidence>
<evidence type="ECO:0000313" key="5">
    <source>
        <dbReference type="Proteomes" id="UP001597063"/>
    </source>
</evidence>
<keyword evidence="5" id="KW-1185">Reference proteome</keyword>
<reference evidence="5" key="1">
    <citation type="journal article" date="2019" name="Int. J. Syst. Evol. Microbiol.">
        <title>The Global Catalogue of Microorganisms (GCM) 10K type strain sequencing project: providing services to taxonomists for standard genome sequencing and annotation.</title>
        <authorList>
            <consortium name="The Broad Institute Genomics Platform"/>
            <consortium name="The Broad Institute Genome Sequencing Center for Infectious Disease"/>
            <person name="Wu L."/>
            <person name="Ma J."/>
        </authorList>
    </citation>
    <scope>NUCLEOTIDE SEQUENCE [LARGE SCALE GENOMIC DNA]</scope>
    <source>
        <strain evidence="5">JCM 9371</strain>
    </source>
</reference>
<dbReference type="PANTHER" id="PTHR34847">
    <property type="entry name" value="NODULATION PROTEIN U"/>
    <property type="match status" value="1"/>
</dbReference>
<dbReference type="Proteomes" id="UP001597063">
    <property type="component" value="Unassembled WGS sequence"/>
</dbReference>
<dbReference type="InterPro" id="IPR031730">
    <property type="entry name" value="Carbam_trans_C"/>
</dbReference>
<organism evidence="4 5">
    <name type="scientific">Actinomadura fibrosa</name>
    <dbReference type="NCBI Taxonomy" id="111802"/>
    <lineage>
        <taxon>Bacteria</taxon>
        <taxon>Bacillati</taxon>
        <taxon>Actinomycetota</taxon>
        <taxon>Actinomycetes</taxon>
        <taxon>Streptosporangiales</taxon>
        <taxon>Thermomonosporaceae</taxon>
        <taxon>Actinomadura</taxon>
    </lineage>
</organism>
<accession>A0ABW2XZF8</accession>
<dbReference type="PANTHER" id="PTHR34847:SF1">
    <property type="entry name" value="NODULATION PROTEIN U"/>
    <property type="match status" value="1"/>
</dbReference>
<dbReference type="EMBL" id="JBHTGP010000018">
    <property type="protein sequence ID" value="MFD0689970.1"/>
    <property type="molecule type" value="Genomic_DNA"/>
</dbReference>
<dbReference type="Pfam" id="PF02543">
    <property type="entry name" value="Carbam_trans_N"/>
    <property type="match status" value="1"/>
</dbReference>
<evidence type="ECO:0000256" key="1">
    <source>
        <dbReference type="ARBA" id="ARBA00006129"/>
    </source>
</evidence>
<dbReference type="InterPro" id="IPR051338">
    <property type="entry name" value="NodU/CmcH_Carbamoyltrnsfr"/>
</dbReference>
<protein>
    <submittedName>
        <fullName evidence="4">Carbamoyltransferase C-terminal domain-containing protein</fullName>
    </submittedName>
</protein>
<dbReference type="InterPro" id="IPR003696">
    <property type="entry name" value="Carbtransf_dom"/>
</dbReference>
<comment type="caution">
    <text evidence="4">The sequence shown here is derived from an EMBL/GenBank/DDBJ whole genome shotgun (WGS) entry which is preliminary data.</text>
</comment>
<dbReference type="Gene3D" id="3.30.420.40">
    <property type="match status" value="1"/>
</dbReference>
<sequence length="523" mass="57285">MLVIAFKPGHDGAVAAVADGRLVMSLESEKDSFARYSTLTPVTLLELADHLGELPDVVAVGGWNSKLDAGKSALHVRGTFGAGYFGTDAVVTRDSSFFGKPVRYFSSSHERSHIFGAIGMAPRGDHPLQAVLVWEGITGSFYLLDDRHRVVRTVPVLQQPGARFAALFAICDPTFTGGFVRLNDSGKLMALAAFGDPASDDPAVTQVVERLLKLDNLFPVPKSEFQDSPLYNCGVESELAKTAAAVLTERLFGVFAEAATKHLPEGIPLRISGGCGLNCDWNAAWRDLGHFSEVFVPPCTNDSGSALGTAIDAYAAATGDPYIDWDVYRGLEFVRDAVPDAARWRHRPLDEDALADEISRGTVVAWVQGRWEIGPRALGNRSLLAEPFRRETHDLLNDIKRREPYRPIAPCARVEDLADAFDGDFEDPHMLYFRRVRDPRLKAVTHVDGSARVQTVSAEGNPAQHALLSAFARRTGTGVLCNTSLNFNGHGFINRMSHLIEYCESQGVTDMVVGRDWYRRDAR</sequence>
<name>A0ABW2XZF8_9ACTN</name>
<gene>
    <name evidence="4" type="ORF">ACFQZM_36155</name>
</gene>
<dbReference type="InterPro" id="IPR038152">
    <property type="entry name" value="Carbam_trans_C_sf"/>
</dbReference>
<comment type="similarity">
    <text evidence="1">Belongs to the NodU/CmcH family.</text>
</comment>
<feature type="domain" description="Carbamoyltransferase" evidence="2">
    <location>
        <begin position="268"/>
        <end position="311"/>
    </location>
</feature>
<dbReference type="Pfam" id="PF16861">
    <property type="entry name" value="Carbam_trans_C"/>
    <property type="match status" value="1"/>
</dbReference>
<evidence type="ECO:0000313" key="4">
    <source>
        <dbReference type="EMBL" id="MFD0689970.1"/>
    </source>
</evidence>
<evidence type="ECO:0000259" key="3">
    <source>
        <dbReference type="Pfam" id="PF16861"/>
    </source>
</evidence>
<dbReference type="Gene3D" id="3.90.870.20">
    <property type="entry name" value="Carbamoyltransferase, C-terminal domain"/>
    <property type="match status" value="1"/>
</dbReference>